<dbReference type="InterPro" id="IPR018258">
    <property type="entry name" value="Ribosomal_bL21_CS"/>
</dbReference>
<dbReference type="InterPro" id="IPR028909">
    <property type="entry name" value="bL21-like"/>
</dbReference>
<proteinExistence type="inferred from homology"/>
<dbReference type="GO" id="GO:0019843">
    <property type="term" value="F:rRNA binding"/>
    <property type="evidence" value="ECO:0007669"/>
    <property type="project" value="UniProtKB-KW"/>
</dbReference>
<evidence type="ECO:0000256" key="2">
    <source>
        <dbReference type="ARBA" id="ARBA00022730"/>
    </source>
</evidence>
<dbReference type="NCBIfam" id="TIGR00061">
    <property type="entry name" value="L21"/>
    <property type="match status" value="1"/>
</dbReference>
<dbReference type="PROSITE" id="PS01169">
    <property type="entry name" value="RIBOSOMAL_L21"/>
    <property type="match status" value="1"/>
</dbReference>
<organism evidence="7 8">
    <name type="scientific">Gossypium schwendimanii</name>
    <name type="common">Cotton</name>
    <dbReference type="NCBI Taxonomy" id="34291"/>
    <lineage>
        <taxon>Eukaryota</taxon>
        <taxon>Viridiplantae</taxon>
        <taxon>Streptophyta</taxon>
        <taxon>Embryophyta</taxon>
        <taxon>Tracheophyta</taxon>
        <taxon>Spermatophyta</taxon>
        <taxon>Magnoliopsida</taxon>
        <taxon>eudicotyledons</taxon>
        <taxon>Gunneridae</taxon>
        <taxon>Pentapetalae</taxon>
        <taxon>rosids</taxon>
        <taxon>malvids</taxon>
        <taxon>Malvales</taxon>
        <taxon>Malvaceae</taxon>
        <taxon>Malvoideae</taxon>
        <taxon>Gossypium</taxon>
    </lineage>
</organism>
<evidence type="ECO:0000256" key="3">
    <source>
        <dbReference type="ARBA" id="ARBA00022884"/>
    </source>
</evidence>
<evidence type="ECO:0000313" key="7">
    <source>
        <dbReference type="EMBL" id="MBA0867209.1"/>
    </source>
</evidence>
<dbReference type="GO" id="GO:1990904">
    <property type="term" value="C:ribonucleoprotein complex"/>
    <property type="evidence" value="ECO:0007669"/>
    <property type="project" value="UniProtKB-KW"/>
</dbReference>
<evidence type="ECO:0000256" key="5">
    <source>
        <dbReference type="ARBA" id="ARBA00023274"/>
    </source>
</evidence>
<evidence type="ECO:0000256" key="4">
    <source>
        <dbReference type="ARBA" id="ARBA00022980"/>
    </source>
</evidence>
<dbReference type="GO" id="GO:0005840">
    <property type="term" value="C:ribosome"/>
    <property type="evidence" value="ECO:0007669"/>
    <property type="project" value="UniProtKB-KW"/>
</dbReference>
<dbReference type="AlphaFoldDB" id="A0A7J9M9W5"/>
<dbReference type="GO" id="GO:0003735">
    <property type="term" value="F:structural constituent of ribosome"/>
    <property type="evidence" value="ECO:0007669"/>
    <property type="project" value="InterPro"/>
</dbReference>
<dbReference type="SUPFAM" id="SSF141091">
    <property type="entry name" value="L21p-like"/>
    <property type="match status" value="1"/>
</dbReference>
<accession>A0A7J9M9W5</accession>
<dbReference type="HAMAP" id="MF_01363">
    <property type="entry name" value="Ribosomal_bL21"/>
    <property type="match status" value="1"/>
</dbReference>
<dbReference type="PANTHER" id="PTHR21349">
    <property type="entry name" value="50S RIBOSOMAL PROTEIN L21"/>
    <property type="match status" value="1"/>
</dbReference>
<sequence length="297" mass="32928">MASSATFSTLVLSSSFATQCNVSNRHHQSYFLSSPPKIPIFSIPKPVSLKLTSPLLSKTPTFFTIPKSSESDAAVVDVEPDNVEPEPEPEAAPEPEPEPASVVEASKEEPKREEIFAVVMIGGRQYIVFPGRYLYTQRLKGANVNDKVGDSDFLRFLRSSCEILFTSGTVIFVEVFEFLARSSMITVMEGTELVLGIWVLSIKIVIIDQIDFVSQIVLNKVLLVGTKTTTYIGKPVVTNAAVHAVVEEQGLNPKVVVFKYKKKKNYRRNIGHRQPNTRIRITGITGYQDYPAVTLES</sequence>
<dbReference type="Pfam" id="PF00829">
    <property type="entry name" value="Ribosomal_L21p"/>
    <property type="match status" value="1"/>
</dbReference>
<dbReference type="PANTHER" id="PTHR21349:SF8">
    <property type="entry name" value="LARGE RIBOSOMAL SUBUNIT PROTEIN BL21C"/>
    <property type="match status" value="1"/>
</dbReference>
<dbReference type="InterPro" id="IPR001787">
    <property type="entry name" value="Ribosomal_bL21"/>
</dbReference>
<evidence type="ECO:0000256" key="1">
    <source>
        <dbReference type="ARBA" id="ARBA00008563"/>
    </source>
</evidence>
<protein>
    <recommendedName>
        <fullName evidence="9">50S ribosomal protein L21, chloroplastic</fullName>
    </recommendedName>
</protein>
<dbReference type="EMBL" id="JABFAF010000009">
    <property type="protein sequence ID" value="MBA0867209.1"/>
    <property type="molecule type" value="Genomic_DNA"/>
</dbReference>
<evidence type="ECO:0000256" key="6">
    <source>
        <dbReference type="SAM" id="MobiDB-lite"/>
    </source>
</evidence>
<gene>
    <name evidence="7" type="ORF">Goshw_028249</name>
</gene>
<keyword evidence="4" id="KW-0689">Ribosomal protein</keyword>
<feature type="compositionally biased region" description="Acidic residues" evidence="6">
    <location>
        <begin position="78"/>
        <end position="97"/>
    </location>
</feature>
<evidence type="ECO:0000313" key="8">
    <source>
        <dbReference type="Proteomes" id="UP000593576"/>
    </source>
</evidence>
<keyword evidence="2" id="KW-0699">rRNA-binding</keyword>
<keyword evidence="5" id="KW-0687">Ribonucleoprotein</keyword>
<dbReference type="GO" id="GO:0006412">
    <property type="term" value="P:translation"/>
    <property type="evidence" value="ECO:0007669"/>
    <property type="project" value="InterPro"/>
</dbReference>
<comment type="similarity">
    <text evidence="1">Belongs to the bacterial ribosomal protein bL21 family.</text>
</comment>
<dbReference type="OrthoDB" id="5994at2759"/>
<feature type="region of interest" description="Disordered" evidence="6">
    <location>
        <begin position="72"/>
        <end position="108"/>
    </location>
</feature>
<keyword evidence="8" id="KW-1185">Reference proteome</keyword>
<dbReference type="Proteomes" id="UP000593576">
    <property type="component" value="Unassembled WGS sequence"/>
</dbReference>
<dbReference type="GO" id="GO:0005737">
    <property type="term" value="C:cytoplasm"/>
    <property type="evidence" value="ECO:0007669"/>
    <property type="project" value="UniProtKB-ARBA"/>
</dbReference>
<name>A0A7J9M9W5_GOSSC</name>
<comment type="caution">
    <text evidence="7">The sequence shown here is derived from an EMBL/GenBank/DDBJ whole genome shotgun (WGS) entry which is preliminary data.</text>
</comment>
<dbReference type="InterPro" id="IPR036164">
    <property type="entry name" value="bL21-like_sf"/>
</dbReference>
<reference evidence="7 8" key="1">
    <citation type="journal article" date="2019" name="Genome Biol. Evol.">
        <title>Insights into the evolution of the New World diploid cottons (Gossypium, subgenus Houzingenia) based on genome sequencing.</title>
        <authorList>
            <person name="Grover C.E."/>
            <person name="Arick M.A. 2nd"/>
            <person name="Thrash A."/>
            <person name="Conover J.L."/>
            <person name="Sanders W.S."/>
            <person name="Peterson D.G."/>
            <person name="Frelichowski J.E."/>
            <person name="Scheffler J.A."/>
            <person name="Scheffler B.E."/>
            <person name="Wendel J.F."/>
        </authorList>
    </citation>
    <scope>NUCLEOTIDE SEQUENCE [LARGE SCALE GENOMIC DNA]</scope>
    <source>
        <strain evidence="7">1</strain>
        <tissue evidence="7">Leaf</tissue>
    </source>
</reference>
<keyword evidence="3" id="KW-0694">RNA-binding</keyword>
<evidence type="ECO:0008006" key="9">
    <source>
        <dbReference type="Google" id="ProtNLM"/>
    </source>
</evidence>